<evidence type="ECO:0000313" key="1">
    <source>
        <dbReference type="EMBL" id="SHI90630.1"/>
    </source>
</evidence>
<dbReference type="AlphaFoldDB" id="A0A1M6EYX9"/>
<dbReference type="EMBL" id="FQYY01000005">
    <property type="protein sequence ID" value="SHI90630.1"/>
    <property type="molecule type" value="Genomic_DNA"/>
</dbReference>
<organism evidence="1 2">
    <name type="scientific">Mesonia phycicola</name>
    <dbReference type="NCBI Taxonomy" id="579105"/>
    <lineage>
        <taxon>Bacteria</taxon>
        <taxon>Pseudomonadati</taxon>
        <taxon>Bacteroidota</taxon>
        <taxon>Flavobacteriia</taxon>
        <taxon>Flavobacteriales</taxon>
        <taxon>Flavobacteriaceae</taxon>
        <taxon>Mesonia</taxon>
    </lineage>
</organism>
<dbReference type="STRING" id="579105.SAMN04488096_105337"/>
<gene>
    <name evidence="1" type="ORF">SAMN04488096_105337</name>
</gene>
<keyword evidence="2" id="KW-1185">Reference proteome</keyword>
<evidence type="ECO:0000313" key="2">
    <source>
        <dbReference type="Proteomes" id="UP000184225"/>
    </source>
</evidence>
<proteinExistence type="predicted"/>
<protein>
    <submittedName>
        <fullName evidence="1">Uncharacterized protein</fullName>
    </submittedName>
</protein>
<sequence length="124" mass="14629">MKVKEFYYENERINTIKNSLSTEVSSIKKTSDKLSCYILKKHFKAENVVIDYSRKIAFLQYSYANHQITDEKILVANTRIAEVHYTNLKDLLLTCIRKSEKDINLYNQVRGFKNNRKTILTSKN</sequence>
<dbReference type="OrthoDB" id="1437865at2"/>
<name>A0A1M6EYX9_9FLAO</name>
<accession>A0A1M6EYX9</accession>
<reference evidence="1 2" key="1">
    <citation type="submission" date="2016-11" db="EMBL/GenBank/DDBJ databases">
        <authorList>
            <person name="Jaros S."/>
            <person name="Januszkiewicz K."/>
            <person name="Wedrychowicz H."/>
        </authorList>
    </citation>
    <scope>NUCLEOTIDE SEQUENCE [LARGE SCALE GENOMIC DNA]</scope>
    <source>
        <strain evidence="1 2">DSM 21425</strain>
    </source>
</reference>
<dbReference type="RefSeq" id="WP_073150959.1">
    <property type="nucleotide sequence ID" value="NZ_FQYY01000005.1"/>
</dbReference>
<dbReference type="Proteomes" id="UP000184225">
    <property type="component" value="Unassembled WGS sequence"/>
</dbReference>